<evidence type="ECO:0000256" key="9">
    <source>
        <dbReference type="RuleBase" id="RU231113"/>
    </source>
</evidence>
<dbReference type="AlphaFoldDB" id="A0A9L0J5L1"/>
<feature type="compositionally biased region" description="Polar residues" evidence="10">
    <location>
        <begin position="106"/>
        <end position="129"/>
    </location>
</feature>
<dbReference type="InterPro" id="IPR025933">
    <property type="entry name" value="Beta_defensin_dom"/>
</dbReference>
<evidence type="ECO:0000256" key="7">
    <source>
        <dbReference type="ARBA" id="ARBA00023022"/>
    </source>
</evidence>
<comment type="similarity">
    <text evidence="2 9">Belongs to the beta-defensin family.</text>
</comment>
<feature type="region of interest" description="Disordered" evidence="10">
    <location>
        <begin position="94"/>
        <end position="137"/>
    </location>
</feature>
<dbReference type="Pfam" id="PF13841">
    <property type="entry name" value="Defensin_beta_2"/>
    <property type="match status" value="1"/>
</dbReference>
<dbReference type="GeneTree" id="ENSGT00390000000604"/>
<dbReference type="InterPro" id="IPR050544">
    <property type="entry name" value="Beta-defensin"/>
</dbReference>
<evidence type="ECO:0000256" key="1">
    <source>
        <dbReference type="ARBA" id="ARBA00004613"/>
    </source>
</evidence>
<comment type="subcellular location">
    <subcellularLocation>
        <location evidence="1 9">Secreted</location>
    </subcellularLocation>
</comment>
<evidence type="ECO:0000256" key="10">
    <source>
        <dbReference type="SAM" id="MobiDB-lite"/>
    </source>
</evidence>
<comment type="function">
    <text evidence="9">Has antibacterial activity.</text>
</comment>
<feature type="chain" id="PRO_5040543638" description="Beta-defensin" evidence="9">
    <location>
        <begin position="22"/>
        <end position="143"/>
    </location>
</feature>
<keyword evidence="6 9" id="KW-0211">Defensin</keyword>
<dbReference type="GO" id="GO:0005576">
    <property type="term" value="C:extracellular region"/>
    <property type="evidence" value="ECO:0007669"/>
    <property type="project" value="UniProtKB-SubCell"/>
</dbReference>
<dbReference type="PANTHER" id="PTHR15001">
    <property type="entry name" value="BETA-DEFENSIN 123-RELATED"/>
    <property type="match status" value="1"/>
</dbReference>
<organism evidence="12 13">
    <name type="scientific">Equus asinus</name>
    <name type="common">Donkey</name>
    <name type="synonym">Equus africanus asinus</name>
    <dbReference type="NCBI Taxonomy" id="9793"/>
    <lineage>
        <taxon>Eukaryota</taxon>
        <taxon>Metazoa</taxon>
        <taxon>Chordata</taxon>
        <taxon>Craniata</taxon>
        <taxon>Vertebrata</taxon>
        <taxon>Euteleostomi</taxon>
        <taxon>Mammalia</taxon>
        <taxon>Eutheria</taxon>
        <taxon>Laurasiatheria</taxon>
        <taxon>Perissodactyla</taxon>
        <taxon>Equidae</taxon>
        <taxon>Equus</taxon>
    </lineage>
</organism>
<evidence type="ECO:0000313" key="12">
    <source>
        <dbReference type="Ensembl" id="ENSEASP00005045312.1"/>
    </source>
</evidence>
<evidence type="ECO:0000259" key="11">
    <source>
        <dbReference type="Pfam" id="PF13841"/>
    </source>
</evidence>
<evidence type="ECO:0000256" key="5">
    <source>
        <dbReference type="ARBA" id="ARBA00022729"/>
    </source>
</evidence>
<evidence type="ECO:0000256" key="4">
    <source>
        <dbReference type="ARBA" id="ARBA00022529"/>
    </source>
</evidence>
<name>A0A9L0J5L1_EQUAS</name>
<proteinExistence type="inferred from homology"/>
<dbReference type="Ensembl" id="ENSEAST00005054881.1">
    <property type="protein sequence ID" value="ENSEASP00005045312.1"/>
    <property type="gene ID" value="ENSEASG00005034288.1"/>
</dbReference>
<keyword evidence="5 9" id="KW-0732">Signal</keyword>
<dbReference type="PANTHER" id="PTHR15001:SF12">
    <property type="entry name" value="BETA-DEFENSIN 125"/>
    <property type="match status" value="1"/>
</dbReference>
<evidence type="ECO:0000256" key="2">
    <source>
        <dbReference type="ARBA" id="ARBA00007371"/>
    </source>
</evidence>
<reference evidence="12 13" key="1">
    <citation type="journal article" date="2020" name="Nat. Commun.">
        <title>Donkey genomes provide new insights into domestication and selection for coat color.</title>
        <authorList>
            <person name="Wang"/>
            <person name="C."/>
            <person name="Li"/>
            <person name="H."/>
            <person name="Guo"/>
            <person name="Y."/>
            <person name="Huang"/>
            <person name="J."/>
            <person name="Sun"/>
            <person name="Y."/>
            <person name="Min"/>
            <person name="J."/>
            <person name="Wang"/>
            <person name="J."/>
            <person name="Fang"/>
            <person name="X."/>
            <person name="Zhao"/>
            <person name="Z."/>
            <person name="Wang"/>
            <person name="S."/>
            <person name="Zhang"/>
            <person name="Y."/>
            <person name="Liu"/>
            <person name="Q."/>
            <person name="Jiang"/>
            <person name="Q."/>
            <person name="Wang"/>
            <person name="X."/>
            <person name="Guo"/>
            <person name="Y."/>
            <person name="Yang"/>
            <person name="C."/>
            <person name="Wang"/>
            <person name="Y."/>
            <person name="Tian"/>
            <person name="F."/>
            <person name="Zhuang"/>
            <person name="G."/>
            <person name="Fan"/>
            <person name="Y."/>
            <person name="Gao"/>
            <person name="Q."/>
            <person name="Li"/>
            <person name="Y."/>
            <person name="Ju"/>
            <person name="Z."/>
            <person name="Li"/>
            <person name="J."/>
            <person name="Li"/>
            <person name="R."/>
            <person name="Hou"/>
            <person name="M."/>
            <person name="Yang"/>
            <person name="G."/>
            <person name="Liu"/>
            <person name="G."/>
            <person name="Liu"/>
            <person name="W."/>
            <person name="Guo"/>
            <person name="J."/>
            <person name="Pan"/>
            <person name="S."/>
            <person name="Fan"/>
            <person name="G."/>
            <person name="Zhang"/>
            <person name="W."/>
            <person name="Zhang"/>
            <person name="R."/>
            <person name="Yu"/>
            <person name="J."/>
            <person name="Zhang"/>
            <person name="X."/>
            <person name="Yin"/>
            <person name="Q."/>
            <person name="Ji"/>
            <person name="C."/>
            <person name="Jin"/>
            <person name="Y."/>
            <person name="Yue"/>
            <person name="G."/>
            <person name="Liu"/>
            <person name="M."/>
            <person name="Xu"/>
            <person name="J."/>
            <person name="Liu"/>
            <person name="S."/>
            <person name="Jordana"/>
            <person name="J."/>
            <person name="Noce"/>
            <person name="A."/>
            <person name="Amills"/>
            <person name="M."/>
            <person name="Wu"/>
            <person name="D.D."/>
            <person name="Li"/>
            <person name="S."/>
            <person name="Zhou"/>
            <person name="X. and Zhong"/>
            <person name="J."/>
        </authorList>
    </citation>
    <scope>NUCLEOTIDE SEQUENCE [LARGE SCALE GENOMIC DNA]</scope>
</reference>
<sequence>MFIMLLLDLKTSPICLSPAAGWEVKKCWKNNVGRCRQKCLHVERYKLLCMNKLSCCIPITSDEDYTPRPLPPRTPIEDVTMNFFPNSPVSGLDDSVAIDTSETEESTVPGTVTPMPATSPQAASHSPENTTPPFPTPTFCCKL</sequence>
<accession>A0A9L0J5L1</accession>
<reference evidence="12" key="2">
    <citation type="submission" date="2025-08" db="UniProtKB">
        <authorList>
            <consortium name="Ensembl"/>
        </authorList>
    </citation>
    <scope>IDENTIFICATION</scope>
</reference>
<keyword evidence="8" id="KW-1015">Disulfide bond</keyword>
<feature type="signal peptide" evidence="9">
    <location>
        <begin position="1"/>
        <end position="21"/>
    </location>
</feature>
<reference evidence="12" key="3">
    <citation type="submission" date="2025-09" db="UniProtKB">
        <authorList>
            <consortium name="Ensembl"/>
        </authorList>
    </citation>
    <scope>IDENTIFICATION</scope>
</reference>
<evidence type="ECO:0000256" key="3">
    <source>
        <dbReference type="ARBA" id="ARBA00022525"/>
    </source>
</evidence>
<keyword evidence="3 9" id="KW-0964">Secreted</keyword>
<protein>
    <recommendedName>
        <fullName evidence="9">Beta-defensin</fullName>
    </recommendedName>
</protein>
<keyword evidence="7 9" id="KW-0044">Antibiotic</keyword>
<dbReference type="GO" id="GO:0045087">
    <property type="term" value="P:innate immune response"/>
    <property type="evidence" value="ECO:0007669"/>
    <property type="project" value="InterPro"/>
</dbReference>
<feature type="domain" description="Beta-defensin" evidence="11">
    <location>
        <begin position="26"/>
        <end position="56"/>
    </location>
</feature>
<evidence type="ECO:0000256" key="6">
    <source>
        <dbReference type="ARBA" id="ARBA00022940"/>
    </source>
</evidence>
<evidence type="ECO:0000313" key="13">
    <source>
        <dbReference type="Proteomes" id="UP000694387"/>
    </source>
</evidence>
<keyword evidence="13" id="KW-1185">Reference proteome</keyword>
<dbReference type="Proteomes" id="UP000694387">
    <property type="component" value="Chromosome 15"/>
</dbReference>
<keyword evidence="4 9" id="KW-0929">Antimicrobial</keyword>
<dbReference type="GO" id="GO:0042742">
    <property type="term" value="P:defense response to bacterium"/>
    <property type="evidence" value="ECO:0007669"/>
    <property type="project" value="UniProtKB-UniRule"/>
</dbReference>
<evidence type="ECO:0000256" key="8">
    <source>
        <dbReference type="ARBA" id="ARBA00023157"/>
    </source>
</evidence>